<dbReference type="EMBL" id="UOES01000480">
    <property type="protein sequence ID" value="VAW28906.1"/>
    <property type="molecule type" value="Genomic_DNA"/>
</dbReference>
<reference evidence="1" key="1">
    <citation type="submission" date="2018-06" db="EMBL/GenBank/DDBJ databases">
        <authorList>
            <person name="Zhirakovskaya E."/>
        </authorList>
    </citation>
    <scope>NUCLEOTIDE SEQUENCE</scope>
</reference>
<proteinExistence type="predicted"/>
<feature type="non-terminal residue" evidence="1">
    <location>
        <position position="1"/>
    </location>
</feature>
<sequence length="96" mass="11151">LMLELKDVSKLLKSLDIAIKDSTLDQKTIETYELAIDELVNADKKMWDWMHNFDIAYQADRDSTTLVYFKNQFIKIDSVRLLFESSISTGEELVSN</sequence>
<protein>
    <submittedName>
        <fullName evidence="1">Uncharacterized protein</fullName>
    </submittedName>
</protein>
<gene>
    <name evidence="1" type="ORF">MNBD_BACTEROID06-1341</name>
</gene>
<dbReference type="AlphaFoldDB" id="A0A3B0VA83"/>
<organism evidence="1">
    <name type="scientific">hydrothermal vent metagenome</name>
    <dbReference type="NCBI Taxonomy" id="652676"/>
    <lineage>
        <taxon>unclassified sequences</taxon>
        <taxon>metagenomes</taxon>
        <taxon>ecological metagenomes</taxon>
    </lineage>
</organism>
<accession>A0A3B0VA83</accession>
<name>A0A3B0VA83_9ZZZZ</name>
<evidence type="ECO:0000313" key="1">
    <source>
        <dbReference type="EMBL" id="VAW28906.1"/>
    </source>
</evidence>